<evidence type="ECO:0000256" key="5">
    <source>
        <dbReference type="ARBA" id="ARBA00023136"/>
    </source>
</evidence>
<dbReference type="GO" id="GO:0016020">
    <property type="term" value="C:membrane"/>
    <property type="evidence" value="ECO:0007669"/>
    <property type="project" value="UniProtKB-SubCell"/>
</dbReference>
<comment type="similarity">
    <text evidence="2">Belongs to the EamA transporter family.</text>
</comment>
<dbReference type="PANTHER" id="PTHR32322:SF2">
    <property type="entry name" value="EAMA DOMAIN-CONTAINING PROTEIN"/>
    <property type="match status" value="1"/>
</dbReference>
<evidence type="ECO:0000256" key="6">
    <source>
        <dbReference type="SAM" id="Phobius"/>
    </source>
</evidence>
<dbReference type="Proteomes" id="UP001168478">
    <property type="component" value="Unassembled WGS sequence"/>
</dbReference>
<evidence type="ECO:0000313" key="11">
    <source>
        <dbReference type="Proteomes" id="UP001168478"/>
    </source>
</evidence>
<evidence type="ECO:0000256" key="1">
    <source>
        <dbReference type="ARBA" id="ARBA00004141"/>
    </source>
</evidence>
<dbReference type="EMBL" id="JAUEIF010000001">
    <property type="protein sequence ID" value="MDN0024394.1"/>
    <property type="molecule type" value="Genomic_DNA"/>
</dbReference>
<feature type="transmembrane region" description="Helical" evidence="6">
    <location>
        <begin position="269"/>
        <end position="287"/>
    </location>
</feature>
<dbReference type="SUPFAM" id="SSF103481">
    <property type="entry name" value="Multidrug resistance efflux transporter EmrE"/>
    <property type="match status" value="2"/>
</dbReference>
<feature type="domain" description="EamA" evidence="7">
    <location>
        <begin position="150"/>
        <end position="285"/>
    </location>
</feature>
<dbReference type="InterPro" id="IPR000620">
    <property type="entry name" value="EamA_dom"/>
</dbReference>
<comment type="caution">
    <text evidence="9">The sequence shown here is derived from an EMBL/GenBank/DDBJ whole genome shotgun (WGS) entry which is preliminary data.</text>
</comment>
<sequence>MQSKLKGYLCGIGAAVCYGTNPLGALYLYEDGINANSVLFYRFALAVVMLGMLMAARRKSLKVSRRELSLLCALGVVFSTSSITLYFSFCFMDAGIASTLLFVYPVMVAVIMALLFKERLPAVSVFAIMLALSGIAMLYHGDGGATLSTRGVMLVMFSSLSYAVYIVVVNKSPLRMSSMKLTFYVLFFGMLTVLTNSFITGLHIQMLTTPRMWSCAFMLALLPTVFSLVLMTISVHETGSTPTAVMGALEPLTAVVIGVAVFGEQLTPRLAAGIVLILTAVIMIIAGKSLFQTRVFSVVSHLGHVIFKTWRWK</sequence>
<protein>
    <submittedName>
        <fullName evidence="9">DMT family transporter</fullName>
    </submittedName>
</protein>
<keyword evidence="5 6" id="KW-0472">Membrane</keyword>
<feature type="transmembrane region" description="Helical" evidence="6">
    <location>
        <begin position="151"/>
        <end position="169"/>
    </location>
</feature>
<keyword evidence="3 6" id="KW-0812">Transmembrane</keyword>
<dbReference type="PANTHER" id="PTHR32322">
    <property type="entry name" value="INNER MEMBRANE TRANSPORTER"/>
    <property type="match status" value="1"/>
</dbReference>
<evidence type="ECO:0000313" key="10">
    <source>
        <dbReference type="Proteomes" id="UP001167831"/>
    </source>
</evidence>
<comment type="subcellular location">
    <subcellularLocation>
        <location evidence="1">Membrane</location>
        <topology evidence="1">Multi-pass membrane protein</topology>
    </subcellularLocation>
</comment>
<feature type="transmembrane region" description="Helical" evidence="6">
    <location>
        <begin position="68"/>
        <end position="89"/>
    </location>
</feature>
<proteinExistence type="inferred from homology"/>
<feature type="transmembrane region" description="Helical" evidence="6">
    <location>
        <begin position="181"/>
        <end position="199"/>
    </location>
</feature>
<evidence type="ECO:0000256" key="3">
    <source>
        <dbReference type="ARBA" id="ARBA00022692"/>
    </source>
</evidence>
<dbReference type="RefSeq" id="WP_021992311.1">
    <property type="nucleotide sequence ID" value="NZ_CALUKV010000032.1"/>
</dbReference>
<dbReference type="EMBL" id="JAUEIE010000001">
    <property type="protein sequence ID" value="MDN0021897.1"/>
    <property type="molecule type" value="Genomic_DNA"/>
</dbReference>
<evidence type="ECO:0000259" key="7">
    <source>
        <dbReference type="Pfam" id="PF00892"/>
    </source>
</evidence>
<reference evidence="9" key="1">
    <citation type="submission" date="2023-06" db="EMBL/GenBank/DDBJ databases">
        <authorList>
            <person name="Zeman M."/>
            <person name="Kubasova T."/>
            <person name="Jahodarova E."/>
            <person name="Nykrynova M."/>
            <person name="Rychlik I."/>
        </authorList>
    </citation>
    <scope>NUCLEOTIDE SEQUENCE</scope>
    <source>
        <strain evidence="9">ET15</strain>
        <strain evidence="8">ET37</strain>
    </source>
</reference>
<evidence type="ECO:0000313" key="8">
    <source>
        <dbReference type="EMBL" id="MDN0021897.1"/>
    </source>
</evidence>
<feature type="transmembrane region" description="Helical" evidence="6">
    <location>
        <begin position="122"/>
        <end position="139"/>
    </location>
</feature>
<feature type="transmembrane region" description="Helical" evidence="6">
    <location>
        <begin position="39"/>
        <end position="56"/>
    </location>
</feature>
<feature type="domain" description="EamA" evidence="7">
    <location>
        <begin position="6"/>
        <end position="139"/>
    </location>
</feature>
<evidence type="ECO:0000256" key="2">
    <source>
        <dbReference type="ARBA" id="ARBA00007362"/>
    </source>
</evidence>
<feature type="transmembrane region" description="Helical" evidence="6">
    <location>
        <begin position="211"/>
        <end position="231"/>
    </location>
</feature>
<dbReference type="Pfam" id="PF00892">
    <property type="entry name" value="EamA"/>
    <property type="match status" value="2"/>
</dbReference>
<accession>A0AAW7JEQ6</accession>
<keyword evidence="4 6" id="KW-1133">Transmembrane helix</keyword>
<gene>
    <name evidence="8" type="ORF">QVN81_02485</name>
    <name evidence="9" type="ORF">QVN84_02480</name>
</gene>
<feature type="transmembrane region" description="Helical" evidence="6">
    <location>
        <begin position="95"/>
        <end position="115"/>
    </location>
</feature>
<feature type="transmembrane region" description="Helical" evidence="6">
    <location>
        <begin position="7"/>
        <end position="27"/>
    </location>
</feature>
<evidence type="ECO:0000256" key="4">
    <source>
        <dbReference type="ARBA" id="ARBA00022989"/>
    </source>
</evidence>
<dbReference type="Proteomes" id="UP001167831">
    <property type="component" value="Unassembled WGS sequence"/>
</dbReference>
<organism evidence="9 11">
    <name type="scientific">Leyella lascolaii</name>
    <dbReference type="NCBI Taxonomy" id="1776379"/>
    <lineage>
        <taxon>Bacteria</taxon>
        <taxon>Pseudomonadati</taxon>
        <taxon>Bacteroidota</taxon>
        <taxon>Bacteroidia</taxon>
        <taxon>Bacteroidales</taxon>
        <taxon>Prevotellaceae</taxon>
        <taxon>Leyella</taxon>
    </lineage>
</organism>
<dbReference type="InterPro" id="IPR037185">
    <property type="entry name" value="EmrE-like"/>
</dbReference>
<dbReference type="InterPro" id="IPR050638">
    <property type="entry name" value="AA-Vitamin_Transporters"/>
</dbReference>
<dbReference type="AlphaFoldDB" id="A0AAW7JEQ6"/>
<evidence type="ECO:0000313" key="9">
    <source>
        <dbReference type="EMBL" id="MDN0024394.1"/>
    </source>
</evidence>
<keyword evidence="10" id="KW-1185">Reference proteome</keyword>
<reference evidence="9" key="2">
    <citation type="submission" date="2023-08" db="EMBL/GenBank/DDBJ databases">
        <title>Identification and characterization of horizontal gene transfer across gut microbiota members of farm animals based on homology search.</title>
        <authorList>
            <person name="Schwarzerova J."/>
            <person name="Nykrynova M."/>
            <person name="Jureckova K."/>
            <person name="Cejkova D."/>
            <person name="Rychlik I."/>
        </authorList>
    </citation>
    <scope>NUCLEOTIDE SEQUENCE</scope>
    <source>
        <strain evidence="9">ET15</strain>
        <strain evidence="8">ET37</strain>
    </source>
</reference>
<name>A0AAW7JEQ6_9BACT</name>
<feature type="transmembrane region" description="Helical" evidence="6">
    <location>
        <begin position="243"/>
        <end position="263"/>
    </location>
</feature>